<evidence type="ECO:0000313" key="6">
    <source>
        <dbReference type="Proteomes" id="UP000472272"/>
    </source>
</evidence>
<dbReference type="GO" id="GO:0031966">
    <property type="term" value="C:mitochondrial membrane"/>
    <property type="evidence" value="ECO:0007669"/>
    <property type="project" value="Ensembl"/>
</dbReference>
<reference evidence="5" key="2">
    <citation type="submission" date="2025-08" db="UniProtKB">
        <authorList>
            <consortium name="Ensembl"/>
        </authorList>
    </citation>
    <scope>IDENTIFICATION</scope>
</reference>
<dbReference type="Pfam" id="PF06784">
    <property type="entry name" value="UPF0240"/>
    <property type="match status" value="1"/>
</dbReference>
<evidence type="ECO:0000313" key="5">
    <source>
        <dbReference type="Ensembl" id="ENSPMRP00000011164.1"/>
    </source>
</evidence>
<feature type="compositionally biased region" description="Basic and acidic residues" evidence="4">
    <location>
        <begin position="96"/>
        <end position="105"/>
    </location>
</feature>
<evidence type="ECO:0000256" key="1">
    <source>
        <dbReference type="ARBA" id="ARBA00010698"/>
    </source>
</evidence>
<dbReference type="GO" id="GO:0051607">
    <property type="term" value="P:defense response to virus"/>
    <property type="evidence" value="ECO:0007669"/>
    <property type="project" value="Ensembl"/>
</dbReference>
<evidence type="ECO:0000256" key="4">
    <source>
        <dbReference type="SAM" id="MobiDB-lite"/>
    </source>
</evidence>
<feature type="compositionally biased region" description="Low complexity" evidence="4">
    <location>
        <begin position="9"/>
        <end position="28"/>
    </location>
</feature>
<dbReference type="AlphaFoldDB" id="A0A670IHT7"/>
<comment type="similarity">
    <text evidence="1">Belongs to the NDUFAF4 family.</text>
</comment>
<dbReference type="OMA" id="IPDQKYK"/>
<reference evidence="5 6" key="1">
    <citation type="journal article" date="2019" name="Proc. Natl. Acad. Sci. U.S.A.">
        <title>Regulatory changes in pterin and carotenoid genes underlie balanced color polymorphisms in the wall lizard.</title>
        <authorList>
            <person name="Andrade P."/>
            <person name="Pinho C."/>
            <person name="Perez I de Lanuza G."/>
            <person name="Afonso S."/>
            <person name="Brejcha J."/>
            <person name="Rubin C.J."/>
            <person name="Wallerman O."/>
            <person name="Pereira P."/>
            <person name="Sabatino S.J."/>
            <person name="Bellati A."/>
            <person name="Pellitteri-Rosa D."/>
            <person name="Bosakova Z."/>
            <person name="Bunikis I."/>
            <person name="Carretero M.A."/>
            <person name="Feiner N."/>
            <person name="Marsik P."/>
            <person name="Pauperio F."/>
            <person name="Salvi D."/>
            <person name="Soler L."/>
            <person name="While G.M."/>
            <person name="Uller T."/>
            <person name="Font E."/>
            <person name="Andersson L."/>
            <person name="Carneiro M."/>
        </authorList>
    </citation>
    <scope>NUCLEOTIDE SEQUENCE</scope>
</reference>
<reference evidence="5" key="3">
    <citation type="submission" date="2025-09" db="UniProtKB">
        <authorList>
            <consortium name="Ensembl"/>
        </authorList>
    </citation>
    <scope>IDENTIFICATION</scope>
</reference>
<dbReference type="PANTHER" id="PTHR13338">
    <property type="entry name" value="UPF0240 PROTEIN"/>
    <property type="match status" value="1"/>
</dbReference>
<proteinExistence type="inferred from homology"/>
<dbReference type="PANTHER" id="PTHR13338:SF4">
    <property type="entry name" value="NADH DEHYDROGENASE [UBIQUINONE] 1 ALPHA SUBCOMPLEX ASSEMBLY FACTOR 4"/>
    <property type="match status" value="1"/>
</dbReference>
<gene>
    <name evidence="5" type="primary">NDUFAF4</name>
</gene>
<dbReference type="GO" id="GO:0005829">
    <property type="term" value="C:cytosol"/>
    <property type="evidence" value="ECO:0007669"/>
    <property type="project" value="Ensembl"/>
</dbReference>
<evidence type="ECO:0000256" key="2">
    <source>
        <dbReference type="ARBA" id="ARBA00011265"/>
    </source>
</evidence>
<accession>A0A670IHT7</accession>
<feature type="region of interest" description="Disordered" evidence="4">
    <location>
        <begin position="83"/>
        <end position="105"/>
    </location>
</feature>
<evidence type="ECO:0000256" key="3">
    <source>
        <dbReference type="ARBA" id="ARBA00021777"/>
    </source>
</evidence>
<comment type="subunit">
    <text evidence="2">Binds calmodulin. Interacts with NDUFAF3.</text>
</comment>
<feature type="region of interest" description="Disordered" evidence="4">
    <location>
        <begin position="1"/>
        <end position="28"/>
    </location>
</feature>
<dbReference type="Proteomes" id="UP000472272">
    <property type="component" value="Chromosome 3"/>
</dbReference>
<keyword evidence="6" id="KW-1185">Reference proteome</keyword>
<dbReference type="Ensembl" id="ENSPMRT00000011927.1">
    <property type="protein sequence ID" value="ENSPMRP00000011164.1"/>
    <property type="gene ID" value="ENSPMRG00000007459.1"/>
</dbReference>
<name>A0A670IHT7_PODMU</name>
<organism evidence="5 6">
    <name type="scientific">Podarcis muralis</name>
    <name type="common">Wall lizard</name>
    <name type="synonym">Lacerta muralis</name>
    <dbReference type="NCBI Taxonomy" id="64176"/>
    <lineage>
        <taxon>Eukaryota</taxon>
        <taxon>Metazoa</taxon>
        <taxon>Chordata</taxon>
        <taxon>Craniata</taxon>
        <taxon>Vertebrata</taxon>
        <taxon>Euteleostomi</taxon>
        <taxon>Lepidosauria</taxon>
        <taxon>Squamata</taxon>
        <taxon>Bifurcata</taxon>
        <taxon>Unidentata</taxon>
        <taxon>Episquamata</taxon>
        <taxon>Laterata</taxon>
        <taxon>Lacertibaenia</taxon>
        <taxon>Lacertidae</taxon>
        <taxon>Podarcis</taxon>
    </lineage>
</organism>
<dbReference type="GeneTree" id="ENSGT00390000001627"/>
<sequence>MQSKLQSMRPAAGLPRAPGGASGASRPPWGALFLPASRCACPNRRRLRLAFGSGRRPRAGMMGARVTRVFSKFNLESRAHREIAKAKPAPAPRHPQPADHSLDTDRFQEEVKRKDDHLDTLLKEVYVESKDPVMHVKNKGESLPSKREERRLTKVGNLGPLDIQSVPRGKVAIVEVLTLLHNHLHSPETWTAEKIAKEYSLELKDVTDLLAFFIPFAVEIFPPQDKKQLKPR</sequence>
<protein>
    <recommendedName>
        <fullName evidence="3">NADH dehydrogenase [ubiquinone] 1 alpha subcomplex assembly factor 4</fullName>
    </recommendedName>
</protein>
<dbReference type="InterPro" id="IPR009622">
    <property type="entry name" value="NDUFAF4"/>
</dbReference>
<dbReference type="GO" id="GO:0032981">
    <property type="term" value="P:mitochondrial respiratory chain complex I assembly"/>
    <property type="evidence" value="ECO:0007669"/>
    <property type="project" value="Ensembl"/>
</dbReference>